<accession>A0A109MW43</accession>
<evidence type="ECO:0000313" key="1">
    <source>
        <dbReference type="EMBL" id="KWW16899.1"/>
    </source>
</evidence>
<dbReference type="Proteomes" id="UP000064189">
    <property type="component" value="Unassembled WGS sequence"/>
</dbReference>
<reference evidence="1 2" key="1">
    <citation type="submission" date="2015-11" db="EMBL/GenBank/DDBJ databases">
        <title>Genome Sequence of Bacillus simplex strain VanAntwerpen2.</title>
        <authorList>
            <person name="Couger M.B."/>
        </authorList>
    </citation>
    <scope>NUCLEOTIDE SEQUENCE [LARGE SCALE GENOMIC DNA]</scope>
    <source>
        <strain evidence="1 2">VanAntwerpen02</strain>
    </source>
</reference>
<protein>
    <submittedName>
        <fullName evidence="1">Uncharacterized protein</fullName>
    </submittedName>
</protein>
<evidence type="ECO:0000313" key="2">
    <source>
        <dbReference type="Proteomes" id="UP000064189"/>
    </source>
</evidence>
<sequence>MIKKNLALKIFHFPIDGPVFKEAGSVRRKKEEITEFFNKRATDFNNKWYDYKIFHIMILFFFSWRIS</sequence>
<dbReference type="EMBL" id="LNNH01000029">
    <property type="protein sequence ID" value="KWW16899.1"/>
    <property type="molecule type" value="Genomic_DNA"/>
</dbReference>
<keyword evidence="2" id="KW-1185">Reference proteome</keyword>
<comment type="caution">
    <text evidence="1">The sequence shown here is derived from an EMBL/GenBank/DDBJ whole genome shotgun (WGS) entry which is preliminary data.</text>
</comment>
<organism evidence="1 2">
    <name type="scientific">Peribacillus simplex</name>
    <dbReference type="NCBI Taxonomy" id="1478"/>
    <lineage>
        <taxon>Bacteria</taxon>
        <taxon>Bacillati</taxon>
        <taxon>Bacillota</taxon>
        <taxon>Bacilli</taxon>
        <taxon>Bacillales</taxon>
        <taxon>Bacillaceae</taxon>
        <taxon>Peribacillus</taxon>
    </lineage>
</organism>
<dbReference type="AlphaFoldDB" id="A0A109MW43"/>
<proteinExistence type="predicted"/>
<name>A0A109MW43_9BACI</name>
<gene>
    <name evidence="1" type="ORF">AS888_23220</name>
</gene>